<dbReference type="eggNOG" id="arCOG11391">
    <property type="taxonomic scope" value="Archaea"/>
</dbReference>
<reference evidence="2 3" key="1">
    <citation type="submission" date="2012-11" db="EMBL/GenBank/DDBJ databases">
        <title>FINISHED of Natronococcus occultus SP4, DSM 3396.</title>
        <authorList>
            <consortium name="DOE Joint Genome Institute"/>
            <person name="Eisen J."/>
            <person name="Huntemann M."/>
            <person name="Wei C.-L."/>
            <person name="Han J."/>
            <person name="Detter J.C."/>
            <person name="Han C."/>
            <person name="Tapia R."/>
            <person name="Chen A."/>
            <person name="Kyrpides N."/>
            <person name="Mavromatis K."/>
            <person name="Markowitz V."/>
            <person name="Szeto E."/>
            <person name="Ivanova N."/>
            <person name="Mikhailova N."/>
            <person name="Ovchinnikova G."/>
            <person name="Pagani I."/>
            <person name="Pati A."/>
            <person name="Goodwin L."/>
            <person name="Nordberg H.P."/>
            <person name="Cantor M.N."/>
            <person name="Hua S.X."/>
            <person name="Woyke T."/>
            <person name="Eisen J."/>
            <person name="Klenk H.-P."/>
            <person name="Klenk H.-P."/>
        </authorList>
    </citation>
    <scope>NUCLEOTIDE SEQUENCE [LARGE SCALE GENOMIC DNA]</scope>
    <source>
        <strain evidence="2 3">SP4</strain>
    </source>
</reference>
<proteinExistence type="predicted"/>
<name>L0K0E1_9EURY</name>
<evidence type="ECO:0000256" key="1">
    <source>
        <dbReference type="SAM" id="MobiDB-lite"/>
    </source>
</evidence>
<sequence>MSTHPHYAQPEPTSDQLTTETPSSHATAETATTEAEAATSSRPTASERAPATFSRTQNDRLQNLIDEWNTAFAADGSSAE</sequence>
<dbReference type="OrthoDB" id="206413at2157"/>
<keyword evidence="3" id="KW-1185">Reference proteome</keyword>
<accession>L0K0E1</accession>
<dbReference type="HOGENOM" id="CLU_2581521_0_0_2"/>
<evidence type="ECO:0000313" key="3">
    <source>
        <dbReference type="Proteomes" id="UP000010878"/>
    </source>
</evidence>
<organism evidence="2 3">
    <name type="scientific">Natronococcus occultus SP4</name>
    <dbReference type="NCBI Taxonomy" id="694430"/>
    <lineage>
        <taxon>Archaea</taxon>
        <taxon>Methanobacteriati</taxon>
        <taxon>Methanobacteriota</taxon>
        <taxon>Stenosarchaea group</taxon>
        <taxon>Halobacteria</taxon>
        <taxon>Halobacteriales</taxon>
        <taxon>Natrialbaceae</taxon>
        <taxon>Natronococcus</taxon>
    </lineage>
</organism>
<dbReference type="RefSeq" id="WP_015321233.1">
    <property type="nucleotide sequence ID" value="NC_019974.1"/>
</dbReference>
<protein>
    <submittedName>
        <fullName evidence="2">Uncharacterized protein</fullName>
    </submittedName>
</protein>
<dbReference type="Proteomes" id="UP000010878">
    <property type="component" value="Chromosome"/>
</dbReference>
<evidence type="ECO:0000313" key="2">
    <source>
        <dbReference type="EMBL" id="AGB37789.1"/>
    </source>
</evidence>
<dbReference type="EMBL" id="CP003929">
    <property type="protein sequence ID" value="AGB37789.1"/>
    <property type="molecule type" value="Genomic_DNA"/>
</dbReference>
<feature type="compositionally biased region" description="Low complexity" evidence="1">
    <location>
        <begin position="18"/>
        <end position="49"/>
    </location>
</feature>
<gene>
    <name evidence="2" type="ORF">Natoc_2003</name>
</gene>
<dbReference type="KEGG" id="nou:Natoc_2003"/>
<dbReference type="AlphaFoldDB" id="L0K0E1"/>
<feature type="region of interest" description="Disordered" evidence="1">
    <location>
        <begin position="1"/>
        <end position="59"/>
    </location>
</feature>
<dbReference type="GeneID" id="14405087"/>